<dbReference type="NCBIfam" id="TIGR00115">
    <property type="entry name" value="tig"/>
    <property type="match status" value="1"/>
</dbReference>
<keyword evidence="9" id="KW-0131">Cell cycle</keyword>
<comment type="domain">
    <text evidence="9">Consists of 3 domains; the N-terminus binds the ribosome, the middle domain has PPIase activity, while the C-terminus has intrinsic chaperone activity on its own.</text>
</comment>
<dbReference type="InterPro" id="IPR037041">
    <property type="entry name" value="Trigger_fac_C_sf"/>
</dbReference>
<dbReference type="GO" id="GO:0051301">
    <property type="term" value="P:cell division"/>
    <property type="evidence" value="ECO:0007669"/>
    <property type="project" value="UniProtKB-KW"/>
</dbReference>
<dbReference type="Pfam" id="PF05698">
    <property type="entry name" value="Trigger_C"/>
    <property type="match status" value="1"/>
</dbReference>
<dbReference type="GO" id="GO:0043335">
    <property type="term" value="P:protein unfolding"/>
    <property type="evidence" value="ECO:0007669"/>
    <property type="project" value="TreeGrafter"/>
</dbReference>
<dbReference type="InterPro" id="IPR005215">
    <property type="entry name" value="Trig_fac"/>
</dbReference>
<keyword evidence="5 9" id="KW-0697">Rotamase</keyword>
<dbReference type="KEGG" id="rlc:K227x_41740"/>
<gene>
    <name evidence="9 13" type="primary">tig</name>
    <name evidence="13" type="ORF">K227x_41740</name>
</gene>
<feature type="domain" description="Trigger factor C-terminal" evidence="12">
    <location>
        <begin position="288"/>
        <end position="443"/>
    </location>
</feature>
<comment type="catalytic activity">
    <reaction evidence="1 9">
        <text>[protein]-peptidylproline (omega=180) = [protein]-peptidylproline (omega=0)</text>
        <dbReference type="Rhea" id="RHEA:16237"/>
        <dbReference type="Rhea" id="RHEA-COMP:10747"/>
        <dbReference type="Rhea" id="RHEA-COMP:10748"/>
        <dbReference type="ChEBI" id="CHEBI:83833"/>
        <dbReference type="ChEBI" id="CHEBI:83834"/>
        <dbReference type="EC" id="5.2.1.8"/>
    </reaction>
</comment>
<evidence type="ECO:0000256" key="3">
    <source>
        <dbReference type="ARBA" id="ARBA00013194"/>
    </source>
</evidence>
<dbReference type="FunFam" id="3.30.70.1050:FF:000006">
    <property type="entry name" value="Trigger factor"/>
    <property type="match status" value="1"/>
</dbReference>
<feature type="region of interest" description="Disordered" evidence="10">
    <location>
        <begin position="476"/>
        <end position="502"/>
    </location>
</feature>
<dbReference type="OrthoDB" id="9767721at2"/>
<evidence type="ECO:0000256" key="9">
    <source>
        <dbReference type="HAMAP-Rule" id="MF_00303"/>
    </source>
</evidence>
<evidence type="ECO:0000256" key="5">
    <source>
        <dbReference type="ARBA" id="ARBA00023110"/>
    </source>
</evidence>
<dbReference type="PANTHER" id="PTHR30560:SF3">
    <property type="entry name" value="TRIGGER FACTOR-LIKE PROTEIN TIG, CHLOROPLASTIC"/>
    <property type="match status" value="1"/>
</dbReference>
<protein>
    <recommendedName>
        <fullName evidence="4 9">Trigger factor</fullName>
        <shortName evidence="9">TF</shortName>
        <ecNumber evidence="3 9">5.2.1.8</ecNumber>
    </recommendedName>
    <alternativeName>
        <fullName evidence="8 9">PPIase</fullName>
    </alternativeName>
</protein>
<evidence type="ECO:0000256" key="6">
    <source>
        <dbReference type="ARBA" id="ARBA00023186"/>
    </source>
</evidence>
<keyword evidence="9" id="KW-0963">Cytoplasm</keyword>
<evidence type="ECO:0000256" key="1">
    <source>
        <dbReference type="ARBA" id="ARBA00000971"/>
    </source>
</evidence>
<dbReference type="Gene3D" id="1.10.3120.10">
    <property type="entry name" value="Trigger factor, C-terminal domain"/>
    <property type="match status" value="1"/>
</dbReference>
<reference evidence="13 14" key="1">
    <citation type="submission" date="2019-02" db="EMBL/GenBank/DDBJ databases">
        <title>Deep-cultivation of Planctomycetes and their phenomic and genomic characterization uncovers novel biology.</title>
        <authorList>
            <person name="Wiegand S."/>
            <person name="Jogler M."/>
            <person name="Boedeker C."/>
            <person name="Pinto D."/>
            <person name="Vollmers J."/>
            <person name="Rivas-Marin E."/>
            <person name="Kohn T."/>
            <person name="Peeters S.H."/>
            <person name="Heuer A."/>
            <person name="Rast P."/>
            <person name="Oberbeckmann S."/>
            <person name="Bunk B."/>
            <person name="Jeske O."/>
            <person name="Meyerdierks A."/>
            <person name="Storesund J.E."/>
            <person name="Kallscheuer N."/>
            <person name="Luecker S."/>
            <person name="Lage O.M."/>
            <person name="Pohl T."/>
            <person name="Merkel B.J."/>
            <person name="Hornburger P."/>
            <person name="Mueller R.-W."/>
            <person name="Bruemmer F."/>
            <person name="Labrenz M."/>
            <person name="Spormann A.M."/>
            <person name="Op den Camp H."/>
            <person name="Overmann J."/>
            <person name="Amann R."/>
            <person name="Jetten M.S.M."/>
            <person name="Mascher T."/>
            <person name="Medema M.H."/>
            <person name="Devos D.P."/>
            <person name="Kaster A.-K."/>
            <person name="Ovreas L."/>
            <person name="Rohde M."/>
            <person name="Galperin M.Y."/>
            <person name="Jogler C."/>
        </authorList>
    </citation>
    <scope>NUCLEOTIDE SEQUENCE [LARGE SCALE GENOMIC DNA]</scope>
    <source>
        <strain evidence="13 14">K22_7</strain>
    </source>
</reference>
<dbReference type="InterPro" id="IPR008880">
    <property type="entry name" value="Trigger_fac_C"/>
</dbReference>
<keyword evidence="14" id="KW-1185">Reference proteome</keyword>
<dbReference type="GO" id="GO:0051083">
    <property type="term" value="P:'de novo' cotranslational protein folding"/>
    <property type="evidence" value="ECO:0007669"/>
    <property type="project" value="TreeGrafter"/>
</dbReference>
<accession>A0A517NF64</accession>
<evidence type="ECO:0000259" key="12">
    <source>
        <dbReference type="Pfam" id="PF05698"/>
    </source>
</evidence>
<dbReference type="InterPro" id="IPR027304">
    <property type="entry name" value="Trigger_fact/SurA_dom_sf"/>
</dbReference>
<dbReference type="SUPFAM" id="SSF109998">
    <property type="entry name" value="Triger factor/SurA peptide-binding domain-like"/>
    <property type="match status" value="1"/>
</dbReference>
<dbReference type="InterPro" id="IPR008881">
    <property type="entry name" value="Trigger_fac_ribosome-bd_bac"/>
</dbReference>
<dbReference type="SUPFAM" id="SSF54534">
    <property type="entry name" value="FKBP-like"/>
    <property type="match status" value="1"/>
</dbReference>
<dbReference type="GO" id="GO:0003755">
    <property type="term" value="F:peptidyl-prolyl cis-trans isomerase activity"/>
    <property type="evidence" value="ECO:0007669"/>
    <property type="project" value="UniProtKB-UniRule"/>
</dbReference>
<dbReference type="Proteomes" id="UP000318538">
    <property type="component" value="Chromosome"/>
</dbReference>
<evidence type="ECO:0000256" key="4">
    <source>
        <dbReference type="ARBA" id="ARBA00016902"/>
    </source>
</evidence>
<keyword evidence="7 9" id="KW-0413">Isomerase</keyword>
<organism evidence="13 14">
    <name type="scientific">Rubripirellula lacrimiformis</name>
    <dbReference type="NCBI Taxonomy" id="1930273"/>
    <lineage>
        <taxon>Bacteria</taxon>
        <taxon>Pseudomonadati</taxon>
        <taxon>Planctomycetota</taxon>
        <taxon>Planctomycetia</taxon>
        <taxon>Pirellulales</taxon>
        <taxon>Pirellulaceae</taxon>
        <taxon>Rubripirellula</taxon>
    </lineage>
</organism>
<dbReference type="Gene3D" id="3.10.50.40">
    <property type="match status" value="1"/>
</dbReference>
<evidence type="ECO:0000256" key="10">
    <source>
        <dbReference type="SAM" id="MobiDB-lite"/>
    </source>
</evidence>
<name>A0A517NF64_9BACT</name>
<dbReference type="RefSeq" id="WP_145172063.1">
    <property type="nucleotide sequence ID" value="NZ_CP036525.1"/>
</dbReference>
<keyword evidence="9" id="KW-0132">Cell division</keyword>
<comment type="function">
    <text evidence="9">Involved in protein export. Acts as a chaperone by maintaining the newly synthesized protein in an open conformation. Functions as a peptidyl-prolyl cis-trans isomerase.</text>
</comment>
<dbReference type="InterPro" id="IPR036611">
    <property type="entry name" value="Trigger_fac_ribosome-bd_sf"/>
</dbReference>
<evidence type="ECO:0000256" key="7">
    <source>
        <dbReference type="ARBA" id="ARBA00023235"/>
    </source>
</evidence>
<evidence type="ECO:0000256" key="2">
    <source>
        <dbReference type="ARBA" id="ARBA00005464"/>
    </source>
</evidence>
<comment type="subcellular location">
    <subcellularLocation>
        <location evidence="9">Cytoplasm</location>
    </subcellularLocation>
    <text evidence="9">About half TF is bound to the ribosome near the polypeptide exit tunnel while the other half is free in the cytoplasm.</text>
</comment>
<dbReference type="PANTHER" id="PTHR30560">
    <property type="entry name" value="TRIGGER FACTOR CHAPERONE AND PEPTIDYL-PROLYL CIS/TRANS ISOMERASE"/>
    <property type="match status" value="1"/>
</dbReference>
<dbReference type="GO" id="GO:0015031">
    <property type="term" value="P:protein transport"/>
    <property type="evidence" value="ECO:0007669"/>
    <property type="project" value="UniProtKB-UniRule"/>
</dbReference>
<evidence type="ECO:0000313" key="13">
    <source>
        <dbReference type="EMBL" id="QDT05770.1"/>
    </source>
</evidence>
<dbReference type="Gene3D" id="3.30.70.1050">
    <property type="entry name" value="Trigger factor ribosome-binding domain"/>
    <property type="match status" value="1"/>
</dbReference>
<dbReference type="GO" id="GO:0005737">
    <property type="term" value="C:cytoplasm"/>
    <property type="evidence" value="ECO:0007669"/>
    <property type="project" value="UniProtKB-SubCell"/>
</dbReference>
<dbReference type="Pfam" id="PF05697">
    <property type="entry name" value="Trigger_N"/>
    <property type="match status" value="1"/>
</dbReference>
<dbReference type="GO" id="GO:0044183">
    <property type="term" value="F:protein folding chaperone"/>
    <property type="evidence" value="ECO:0007669"/>
    <property type="project" value="TreeGrafter"/>
</dbReference>
<feature type="compositionally biased region" description="Basic and acidic residues" evidence="10">
    <location>
        <begin position="482"/>
        <end position="502"/>
    </location>
</feature>
<evidence type="ECO:0000259" key="11">
    <source>
        <dbReference type="Pfam" id="PF05697"/>
    </source>
</evidence>
<dbReference type="HAMAP" id="MF_00303">
    <property type="entry name" value="Trigger_factor_Tig"/>
    <property type="match status" value="1"/>
</dbReference>
<comment type="similarity">
    <text evidence="2 9">Belongs to the FKBP-type PPIase family. Tig subfamily.</text>
</comment>
<keyword evidence="6 9" id="KW-0143">Chaperone</keyword>
<evidence type="ECO:0000313" key="14">
    <source>
        <dbReference type="Proteomes" id="UP000318538"/>
    </source>
</evidence>
<dbReference type="AlphaFoldDB" id="A0A517NF64"/>
<dbReference type="EC" id="5.2.1.8" evidence="3 9"/>
<proteinExistence type="inferred from homology"/>
<dbReference type="InterPro" id="IPR046357">
    <property type="entry name" value="PPIase_dom_sf"/>
</dbReference>
<feature type="domain" description="Trigger factor ribosome-binding bacterial" evidence="11">
    <location>
        <begin position="22"/>
        <end position="165"/>
    </location>
</feature>
<dbReference type="SUPFAM" id="SSF102735">
    <property type="entry name" value="Trigger factor ribosome-binding domain"/>
    <property type="match status" value="1"/>
</dbReference>
<sequence length="502" mass="56616">MSTSTENQLTDVAEEKAPLKLEIKVESPQACLREVIVTIPHSEVERYLKDAYDELVPEAQVPGFRSGRAPRKLVEKQFRDRVEEQVKGALLMDSLAQVTEDDSFNAIGEPDFDYNSIKIPASGDFKFQFQIEVRPEFKTPEWKGMSLNKPVEEIADEDVQEALDRVLARYGSLEGTDAPAETGDKLLITAKFKKDGKVLSTMDEERVDLNDRLSLSDGVCEDFGSLMTGVKEGETRKGKVKVADGASDEAMQGQEVDAEFHVVEVLKLELPEMTEEFLGELGDFESEQELRDFVRDSLTRQADYRTQQAVRKTVVDLLTGSADFELPATLVRRQTARELERKVLELRRSGFDDDMIRRFVNASRQNAQATTESALREHFILEQIAEEEKIDAEEADYAAEIALIAQQSDMPERRVRARLEKQGQMDALRNQIVERKVIELVVESAKVTEEPVDKKTGEEGSEFAVYHNVLPTKDAEVIPTAKYDDGSAPDTEKKPTERDTED</sequence>
<dbReference type="EMBL" id="CP036525">
    <property type="protein sequence ID" value="QDT05770.1"/>
    <property type="molecule type" value="Genomic_DNA"/>
</dbReference>
<evidence type="ECO:0000256" key="8">
    <source>
        <dbReference type="ARBA" id="ARBA00029986"/>
    </source>
</evidence>
<dbReference type="GO" id="GO:0043022">
    <property type="term" value="F:ribosome binding"/>
    <property type="evidence" value="ECO:0007669"/>
    <property type="project" value="TreeGrafter"/>
</dbReference>